<comment type="caution">
    <text evidence="1">The sequence shown here is derived from an EMBL/GenBank/DDBJ whole genome shotgun (WGS) entry which is preliminary data.</text>
</comment>
<evidence type="ECO:0000313" key="1">
    <source>
        <dbReference type="EMBL" id="KAF6748353.1"/>
    </source>
</evidence>
<protein>
    <submittedName>
        <fullName evidence="1">Uncharacterized protein</fullName>
    </submittedName>
</protein>
<dbReference type="SUPFAM" id="SSF52047">
    <property type="entry name" value="RNI-like"/>
    <property type="match status" value="1"/>
</dbReference>
<accession>A0A8H6LY42</accession>
<gene>
    <name evidence="1" type="ORF">DFP72DRAFT_916514</name>
</gene>
<dbReference type="Gene3D" id="3.80.10.10">
    <property type="entry name" value="Ribonuclease Inhibitor"/>
    <property type="match status" value="1"/>
</dbReference>
<dbReference type="EMBL" id="JACGCI010000071">
    <property type="protein sequence ID" value="KAF6748353.1"/>
    <property type="molecule type" value="Genomic_DNA"/>
</dbReference>
<evidence type="ECO:0000313" key="2">
    <source>
        <dbReference type="Proteomes" id="UP000521943"/>
    </source>
</evidence>
<name>A0A8H6LY42_9AGAR</name>
<reference evidence="1 2" key="1">
    <citation type="submission" date="2020-07" db="EMBL/GenBank/DDBJ databases">
        <title>Comparative genomics of pyrophilous fungi reveals a link between fire events and developmental genes.</title>
        <authorList>
            <consortium name="DOE Joint Genome Institute"/>
            <person name="Steindorff A.S."/>
            <person name="Carver A."/>
            <person name="Calhoun S."/>
            <person name="Stillman K."/>
            <person name="Liu H."/>
            <person name="Lipzen A."/>
            <person name="Pangilinan J."/>
            <person name="Labutti K."/>
            <person name="Bruns T.D."/>
            <person name="Grigoriev I.V."/>
        </authorList>
    </citation>
    <scope>NUCLEOTIDE SEQUENCE [LARGE SCALE GENOMIC DNA]</scope>
    <source>
        <strain evidence="1 2">CBS 144469</strain>
    </source>
</reference>
<organism evidence="1 2">
    <name type="scientific">Ephemerocybe angulata</name>
    <dbReference type="NCBI Taxonomy" id="980116"/>
    <lineage>
        <taxon>Eukaryota</taxon>
        <taxon>Fungi</taxon>
        <taxon>Dikarya</taxon>
        <taxon>Basidiomycota</taxon>
        <taxon>Agaricomycotina</taxon>
        <taxon>Agaricomycetes</taxon>
        <taxon>Agaricomycetidae</taxon>
        <taxon>Agaricales</taxon>
        <taxon>Agaricineae</taxon>
        <taxon>Psathyrellaceae</taxon>
        <taxon>Ephemerocybe</taxon>
    </lineage>
</organism>
<dbReference type="Proteomes" id="UP000521943">
    <property type="component" value="Unassembled WGS sequence"/>
</dbReference>
<dbReference type="InterPro" id="IPR032675">
    <property type="entry name" value="LRR_dom_sf"/>
</dbReference>
<dbReference type="OrthoDB" id="3543113at2759"/>
<keyword evidence="2" id="KW-1185">Reference proteome</keyword>
<sequence>MDQCLNTAELIPLICETLDQGTAFAFSLTKKNFLEPALNIVWHRISSFKPFLACVPTDLWRSELTGSGMGRDRVPVAHLQRSLAPNDLQRYLNYYAPRIRELSLLDWKREDDPILSPAFLRALQLATSRKPGALAPSLLFFEWVPIMSLRVALGDEIAQHLPMFMSLFLGPNVLSARLELGSTFPGETSTTYDATRTLNKLKELFLSIDDTELVNDYLSTFTGTWTNLETLHLAFVDNDGIALLASLPRLKSLKINNCEVIPSYPPGDLPGPSYIPHNMFSALEDAYITTNTIEEAIGFIQQLPPKRTAFRKLRLHTMDKALYPDAQHLIGAIEIHCNPDVLESVIWVMGMTRTYEGRCYDESKSVDLDDMLNIDGLFEFHKLTRLDLRLKTLVRVTPDQAMRMSKAFPKMTRLHLRCHSFYSSFPPLIDHTHLLAILKGCPALKSLNIRFDATRITGLESVPGFSSSLSKLHVGDSPICSPTRVADFINANLEALDELTSYDNGCFGGYNIFHERWEVVVEDVLGPQDDDSSVQPYDDF</sequence>
<dbReference type="AlphaFoldDB" id="A0A8H6LY42"/>
<proteinExistence type="predicted"/>